<keyword evidence="1" id="KW-0813">Transport</keyword>
<comment type="catalytic activity">
    <reaction evidence="1">
        <text>a ubiquinone + NADH + 5 H(+)(in) = a ubiquinol + NAD(+) + 4 H(+)(out)</text>
        <dbReference type="Rhea" id="RHEA:29091"/>
        <dbReference type="Rhea" id="RHEA-COMP:9565"/>
        <dbReference type="Rhea" id="RHEA-COMP:9566"/>
        <dbReference type="ChEBI" id="CHEBI:15378"/>
        <dbReference type="ChEBI" id="CHEBI:16389"/>
        <dbReference type="ChEBI" id="CHEBI:17976"/>
        <dbReference type="ChEBI" id="CHEBI:57540"/>
        <dbReference type="ChEBI" id="CHEBI:57945"/>
        <dbReference type="EC" id="7.1.1.2"/>
    </reaction>
</comment>
<feature type="transmembrane region" description="Helical" evidence="1">
    <location>
        <begin position="98"/>
        <end position="119"/>
    </location>
</feature>
<sequence>MSKKLPNNVTYLRLFLLELLPFLALVSAIFVITADNPILGVLFLIGVFLTVSGYLALIGLTFLALTYLIIYVGAIAILFLFVVMMMDLNLLDLSELPSVSFPVAAILASSLLASLISLLNQCNIPFWFDSLNLIHLIPSLSSTLSWSSTFHLIEHLHVLGLALYVAFPLLLIIVGLILLLAIIGPIVLCL</sequence>
<comment type="similarity">
    <text evidence="1">Belongs to the complex I subunit 6 family.</text>
</comment>
<feature type="transmembrane region" description="Helical" evidence="1">
    <location>
        <begin position="12"/>
        <end position="32"/>
    </location>
</feature>
<dbReference type="AlphaFoldDB" id="H2ESK8"/>
<comment type="subcellular location">
    <subcellularLocation>
        <location evidence="1">Mitochondrion membrane</location>
        <topology evidence="1">Multi-pass membrane protein</topology>
    </subcellularLocation>
</comment>
<evidence type="ECO:0000313" key="2">
    <source>
        <dbReference type="EMBL" id="AEX32665.1"/>
    </source>
</evidence>
<dbReference type="GeneID" id="11539206"/>
<accession>H2ESK8</accession>
<feature type="transmembrane region" description="Helical" evidence="1">
    <location>
        <begin position="38"/>
        <end position="57"/>
    </location>
</feature>
<protein>
    <recommendedName>
        <fullName evidence="1">NADH-ubiquinone oxidoreductase chain 6</fullName>
        <ecNumber evidence="1">7.1.1.2</ecNumber>
    </recommendedName>
</protein>
<keyword evidence="1 2" id="KW-0496">Mitochondrion</keyword>
<dbReference type="RefSeq" id="YP_005088184.1">
    <property type="nucleotide sequence ID" value="NC_016684.1"/>
</dbReference>
<feature type="transmembrane region" description="Helical" evidence="1">
    <location>
        <begin position="131"/>
        <end position="153"/>
    </location>
</feature>
<name>H2ESK8_GIGMA</name>
<keyword evidence="1" id="KW-0472">Membrane</keyword>
<keyword evidence="1" id="KW-0830">Ubiquinone</keyword>
<dbReference type="GO" id="GO:0031966">
    <property type="term" value="C:mitochondrial membrane"/>
    <property type="evidence" value="ECO:0007669"/>
    <property type="project" value="UniProtKB-SubCell"/>
</dbReference>
<keyword evidence="1" id="KW-1133">Transmembrane helix</keyword>
<dbReference type="EC" id="7.1.1.2" evidence="1"/>
<feature type="transmembrane region" description="Helical" evidence="1">
    <location>
        <begin position="165"/>
        <end position="188"/>
    </location>
</feature>
<comment type="function">
    <text evidence="1">Core subunit of the mitochondrial membrane respiratory chain NADH dehydrogenase (Complex I) which catalyzes electron transfer from NADH through the respiratory chain, using ubiquinone as an electron acceptor. Essential for the catalytic activity and assembly of complex I.</text>
</comment>
<geneLocation type="mitochondrion" evidence="2"/>
<dbReference type="Pfam" id="PF00499">
    <property type="entry name" value="Oxidored_q3"/>
    <property type="match status" value="1"/>
</dbReference>
<evidence type="ECO:0000256" key="1">
    <source>
        <dbReference type="RuleBase" id="RU004430"/>
    </source>
</evidence>
<feature type="transmembrane region" description="Helical" evidence="1">
    <location>
        <begin position="64"/>
        <end position="86"/>
    </location>
</feature>
<dbReference type="InterPro" id="IPR001457">
    <property type="entry name" value="NADH_UbQ/plastoQ_OxRdtase_su6"/>
</dbReference>
<proteinExistence type="inferred from homology"/>
<keyword evidence="1" id="KW-0679">Respiratory chain</keyword>
<keyword evidence="1" id="KW-0520">NAD</keyword>
<reference evidence="2" key="1">
    <citation type="journal article" date="2012" name="New Phytol.">
        <title>The mitochondrial genome of the arbuscular mycorrhizal fungus Gigaspora margarita reveals two unsuspected trans-splicing events of group I introns.</title>
        <authorList>
            <person name="Pelin A."/>
            <person name="Pombert J.-F."/>
            <person name="Salvioli A."/>
            <person name="Bonen L."/>
            <person name="Bonfante P."/>
            <person name="Corradi N."/>
        </authorList>
    </citation>
    <scope>NUCLEOTIDE SEQUENCE</scope>
</reference>
<organism evidence="2">
    <name type="scientific">Gigaspora margarita</name>
    <dbReference type="NCBI Taxonomy" id="4874"/>
    <lineage>
        <taxon>Eukaryota</taxon>
        <taxon>Fungi</taxon>
        <taxon>Fungi incertae sedis</taxon>
        <taxon>Mucoromycota</taxon>
        <taxon>Glomeromycotina</taxon>
        <taxon>Glomeromycetes</taxon>
        <taxon>Diversisporales</taxon>
        <taxon>Gigasporaceae</taxon>
        <taxon>Gigaspora</taxon>
    </lineage>
</organism>
<dbReference type="InterPro" id="IPR042106">
    <property type="entry name" value="Nuo/plastoQ_OxRdtase_6_NuoJ"/>
</dbReference>
<dbReference type="Gene3D" id="1.20.120.1200">
    <property type="entry name" value="NADH-ubiquinone/plastoquinone oxidoreductase chain 6, subunit NuoJ"/>
    <property type="match status" value="1"/>
</dbReference>
<keyword evidence="1" id="KW-0812">Transmembrane</keyword>
<keyword evidence="1" id="KW-1278">Translocase</keyword>
<dbReference type="PANTHER" id="PTHR33269:SF17">
    <property type="entry name" value="NADH-UBIQUINONE OXIDOREDUCTASE CHAIN 6"/>
    <property type="match status" value="1"/>
</dbReference>
<dbReference type="PANTHER" id="PTHR33269">
    <property type="entry name" value="NADH-UBIQUINONE OXIDOREDUCTASE CHAIN 6"/>
    <property type="match status" value="1"/>
</dbReference>
<dbReference type="GO" id="GO:0008137">
    <property type="term" value="F:NADH dehydrogenase (ubiquinone) activity"/>
    <property type="evidence" value="ECO:0007669"/>
    <property type="project" value="UniProtKB-UniRule"/>
</dbReference>
<dbReference type="EMBL" id="JQ041882">
    <property type="protein sequence ID" value="AEX32665.1"/>
    <property type="molecule type" value="Genomic_DNA"/>
</dbReference>
<gene>
    <name evidence="2" type="primary">nad6</name>
</gene>
<keyword evidence="1" id="KW-0249">Electron transport</keyword>